<evidence type="ECO:0000313" key="4">
    <source>
        <dbReference type="Proteomes" id="UP000230405"/>
    </source>
</evidence>
<feature type="domain" description="DUF5648" evidence="2">
    <location>
        <begin position="12"/>
        <end position="103"/>
    </location>
</feature>
<feature type="signal peptide" evidence="1">
    <location>
        <begin position="1"/>
        <end position="17"/>
    </location>
</feature>
<evidence type="ECO:0000259" key="2">
    <source>
        <dbReference type="Pfam" id="PF18885"/>
    </source>
</evidence>
<accession>A0A2M7VGM6</accession>
<protein>
    <recommendedName>
        <fullName evidence="2">DUF5648 domain-containing protein</fullName>
    </recommendedName>
</protein>
<dbReference type="Pfam" id="PF18885">
    <property type="entry name" value="DUF5648"/>
    <property type="match status" value="1"/>
</dbReference>
<keyword evidence="1" id="KW-0732">Signal</keyword>
<comment type="caution">
    <text evidence="3">The sequence shown here is derived from an EMBL/GenBank/DDBJ whole genome shotgun (WGS) entry which is preliminary data.</text>
</comment>
<dbReference type="InterPro" id="IPR043708">
    <property type="entry name" value="DUF5648"/>
</dbReference>
<dbReference type="EMBL" id="PFPO01000004">
    <property type="protein sequence ID" value="PIZ99897.1"/>
    <property type="molecule type" value="Genomic_DNA"/>
</dbReference>
<sequence>MKKLNLLLVLISFYLPAQDWQNVYELYQPILTDHFYTSSLAEVEQVVKNKGYINNGPVFQWSLVAFAGSVPIYRLWHDYDHFYTVSVVEKNNAVSRGYIDEGIV</sequence>
<reference evidence="4" key="1">
    <citation type="submission" date="2017-09" db="EMBL/GenBank/DDBJ databases">
        <title>Depth-based differentiation of microbial function through sediment-hosted aquifers and enrichment of novel symbionts in the deep terrestrial subsurface.</title>
        <authorList>
            <person name="Probst A.J."/>
            <person name="Ladd B."/>
            <person name="Jarett J.K."/>
            <person name="Geller-Mcgrath D.E."/>
            <person name="Sieber C.M.K."/>
            <person name="Emerson J.B."/>
            <person name="Anantharaman K."/>
            <person name="Thomas B.C."/>
            <person name="Malmstrom R."/>
            <person name="Stieglmeier M."/>
            <person name="Klingl A."/>
            <person name="Woyke T."/>
            <person name="Ryan C.M."/>
            <person name="Banfield J.F."/>
        </authorList>
    </citation>
    <scope>NUCLEOTIDE SEQUENCE [LARGE SCALE GENOMIC DNA]</scope>
</reference>
<dbReference type="AlphaFoldDB" id="A0A2M7VGM6"/>
<evidence type="ECO:0000313" key="3">
    <source>
        <dbReference type="EMBL" id="PIZ99897.1"/>
    </source>
</evidence>
<feature type="chain" id="PRO_5014915443" description="DUF5648 domain-containing protein" evidence="1">
    <location>
        <begin position="18"/>
        <end position="104"/>
    </location>
</feature>
<organism evidence="3 4">
    <name type="scientific">Candidatus Komeilibacteria bacterium CG_4_10_14_0_2_um_filter_37_10</name>
    <dbReference type="NCBI Taxonomy" id="1974470"/>
    <lineage>
        <taxon>Bacteria</taxon>
        <taxon>Candidatus Komeiliibacteriota</taxon>
    </lineage>
</organism>
<feature type="non-terminal residue" evidence="3">
    <location>
        <position position="104"/>
    </location>
</feature>
<proteinExistence type="predicted"/>
<name>A0A2M7VGM6_9BACT</name>
<dbReference type="Proteomes" id="UP000230405">
    <property type="component" value="Unassembled WGS sequence"/>
</dbReference>
<gene>
    <name evidence="3" type="ORF">COX77_00105</name>
</gene>
<evidence type="ECO:0000256" key="1">
    <source>
        <dbReference type="SAM" id="SignalP"/>
    </source>
</evidence>